<dbReference type="EMBL" id="GL377627">
    <property type="protein sequence ID" value="EFJ14538.1"/>
    <property type="molecule type" value="Genomic_DNA"/>
</dbReference>
<sequence length="843" mass="95072">GAMAVSESCELRLLRCALRINAAPIDPVRASTDVESSLLQAVDFIEQGLYSRVAAMEVMREIFGDVSYDPSVSGRIFYDKISRNVRSFVEKEANEAASMLVMAAGVSFFCLDVPAFPLDAISKMEPWIAASEQSWDTWARSELMVDGCDLQGKCNCPQVTLFFLNCRLRMLSFFSQYLVVAKVMFEAIKNIKEPATRVWWIARALFCQQKSLEERSPTLLKDVASGYAAVVKCFGTKFLKDCCGWYSLVSLEEENAIATMAFTEAALVEYYYGHADEGRLFVTQAEKTAGLVYSVEGAMGFRRQYQSDPTAQMVLKDESNLHVLERVDKPAEQGDVLLYPRLESSNIEFLHQKALSPIHQVLILARCLDVKKKNAENELRDWEMAPFIEAVDAQQASPFMVKTCCKLLRVEWEKSRGPTCERAFQTMDDIVSSIRDGSCNPSERMELLFCVSSPCLQALLRQYANTLVSIGNIGEALSLFEKLELWQSVIDCYRLLGDKARGVSLIKERLEISPNDPRLWCSLGDATNDDACFLKSWEVSGQRYAVAQRFLARSAMNRKEYEEAVKHWDLALSLNPLYSDGWFSAGFCALKCKKYDQALHAFVRTIQLDPEHGEAFNNIAALRNSWELWDNYAHVLVSLGNFAQAIPAVRQVFELSPRNVDTGLLARIIDVFEEKQLFTSETPAEGMTDHERKRLIEMLGELISKMASSGNYGGDVWGVKARWHKVLGDRQASTNAFLRQVRAYQGSNWQHDEARFRAFAAASLGLCQEYIAIGGKKELAAAQRHLTNTLKQVLLRFPAKSSLSFAFVPRPTISKTRKTTRPWKACWAHSPTRSRSRNDDGIF</sequence>
<feature type="repeat" description="TPR" evidence="3">
    <location>
        <begin position="579"/>
        <end position="612"/>
    </location>
</feature>
<dbReference type="KEGG" id="smo:SELMODRAFT_120341"/>
<name>D8SM43_SELML</name>
<evidence type="ECO:0000313" key="5">
    <source>
        <dbReference type="Proteomes" id="UP000001514"/>
    </source>
</evidence>
<accession>D8SM43</accession>
<reference evidence="4 5" key="1">
    <citation type="journal article" date="2011" name="Science">
        <title>The Selaginella genome identifies genetic changes associated with the evolution of vascular plants.</title>
        <authorList>
            <person name="Banks J.A."/>
            <person name="Nishiyama T."/>
            <person name="Hasebe M."/>
            <person name="Bowman J.L."/>
            <person name="Gribskov M."/>
            <person name="dePamphilis C."/>
            <person name="Albert V.A."/>
            <person name="Aono N."/>
            <person name="Aoyama T."/>
            <person name="Ambrose B.A."/>
            <person name="Ashton N.W."/>
            <person name="Axtell M.J."/>
            <person name="Barker E."/>
            <person name="Barker M.S."/>
            <person name="Bennetzen J.L."/>
            <person name="Bonawitz N.D."/>
            <person name="Chapple C."/>
            <person name="Cheng C."/>
            <person name="Correa L.G."/>
            <person name="Dacre M."/>
            <person name="DeBarry J."/>
            <person name="Dreyer I."/>
            <person name="Elias M."/>
            <person name="Engstrom E.M."/>
            <person name="Estelle M."/>
            <person name="Feng L."/>
            <person name="Finet C."/>
            <person name="Floyd S.K."/>
            <person name="Frommer W.B."/>
            <person name="Fujita T."/>
            <person name="Gramzow L."/>
            <person name="Gutensohn M."/>
            <person name="Harholt J."/>
            <person name="Hattori M."/>
            <person name="Heyl A."/>
            <person name="Hirai T."/>
            <person name="Hiwatashi Y."/>
            <person name="Ishikawa M."/>
            <person name="Iwata M."/>
            <person name="Karol K.G."/>
            <person name="Koehler B."/>
            <person name="Kolukisaoglu U."/>
            <person name="Kubo M."/>
            <person name="Kurata T."/>
            <person name="Lalonde S."/>
            <person name="Li K."/>
            <person name="Li Y."/>
            <person name="Litt A."/>
            <person name="Lyons E."/>
            <person name="Manning G."/>
            <person name="Maruyama T."/>
            <person name="Michael T.P."/>
            <person name="Mikami K."/>
            <person name="Miyazaki S."/>
            <person name="Morinaga S."/>
            <person name="Murata T."/>
            <person name="Mueller-Roeber B."/>
            <person name="Nelson D.R."/>
            <person name="Obara M."/>
            <person name="Oguri Y."/>
            <person name="Olmstead R.G."/>
            <person name="Onodera N."/>
            <person name="Petersen B.L."/>
            <person name="Pils B."/>
            <person name="Prigge M."/>
            <person name="Rensing S.A."/>
            <person name="Riano-Pachon D.M."/>
            <person name="Roberts A.W."/>
            <person name="Sato Y."/>
            <person name="Scheller H.V."/>
            <person name="Schulz B."/>
            <person name="Schulz C."/>
            <person name="Shakirov E.V."/>
            <person name="Shibagaki N."/>
            <person name="Shinohara N."/>
            <person name="Shippen D.E."/>
            <person name="Soerensen I."/>
            <person name="Sotooka R."/>
            <person name="Sugimoto N."/>
            <person name="Sugita M."/>
            <person name="Sumikawa N."/>
            <person name="Tanurdzic M."/>
            <person name="Theissen G."/>
            <person name="Ulvskov P."/>
            <person name="Wakazuki S."/>
            <person name="Weng J.K."/>
            <person name="Willats W.W."/>
            <person name="Wipf D."/>
            <person name="Wolf P.G."/>
            <person name="Yang L."/>
            <person name="Zimmer A.D."/>
            <person name="Zhu Q."/>
            <person name="Mitros T."/>
            <person name="Hellsten U."/>
            <person name="Loque D."/>
            <person name="Otillar R."/>
            <person name="Salamov A."/>
            <person name="Schmutz J."/>
            <person name="Shapiro H."/>
            <person name="Lindquist E."/>
            <person name="Lucas S."/>
            <person name="Rokhsar D."/>
            <person name="Grigoriev I.V."/>
        </authorList>
    </citation>
    <scope>NUCLEOTIDE SEQUENCE [LARGE SCALE GENOMIC DNA]</scope>
</reference>
<dbReference type="eggNOG" id="KOG1128">
    <property type="taxonomic scope" value="Eukaryota"/>
</dbReference>
<dbReference type="InterPro" id="IPR044244">
    <property type="entry name" value="TTC27/Emw1"/>
</dbReference>
<evidence type="ECO:0000256" key="3">
    <source>
        <dbReference type="PROSITE-ProRule" id="PRU00339"/>
    </source>
</evidence>
<dbReference type="OMA" id="NNRYARA"/>
<evidence type="ECO:0000256" key="2">
    <source>
        <dbReference type="ARBA" id="ARBA00022803"/>
    </source>
</evidence>
<dbReference type="Pfam" id="PF13181">
    <property type="entry name" value="TPR_8"/>
    <property type="match status" value="1"/>
</dbReference>
<dbReference type="STRING" id="88036.D8SM43"/>
<proteinExistence type="predicted"/>
<dbReference type="FunCoup" id="D8SM43">
    <property type="interactions" value="4700"/>
</dbReference>
<protein>
    <submittedName>
        <fullName evidence="4">Uncharacterized protein</fullName>
    </submittedName>
</protein>
<feature type="non-terminal residue" evidence="4">
    <location>
        <position position="1"/>
    </location>
</feature>
<dbReference type="Gramene" id="EFJ14538">
    <property type="protein sequence ID" value="EFJ14538"/>
    <property type="gene ID" value="SELMODRAFT_120341"/>
</dbReference>
<keyword evidence="1" id="KW-0677">Repeat</keyword>
<organism evidence="5">
    <name type="scientific">Selaginella moellendorffii</name>
    <name type="common">Spikemoss</name>
    <dbReference type="NCBI Taxonomy" id="88036"/>
    <lineage>
        <taxon>Eukaryota</taxon>
        <taxon>Viridiplantae</taxon>
        <taxon>Streptophyta</taxon>
        <taxon>Embryophyta</taxon>
        <taxon>Tracheophyta</taxon>
        <taxon>Lycopodiopsida</taxon>
        <taxon>Selaginellales</taxon>
        <taxon>Selaginellaceae</taxon>
        <taxon>Selaginella</taxon>
    </lineage>
</organism>
<dbReference type="Gene3D" id="1.25.40.10">
    <property type="entry name" value="Tetratricopeptide repeat domain"/>
    <property type="match status" value="1"/>
</dbReference>
<dbReference type="HOGENOM" id="CLU_004905_1_0_1"/>
<dbReference type="SUPFAM" id="SSF48452">
    <property type="entry name" value="TPR-like"/>
    <property type="match status" value="1"/>
</dbReference>
<dbReference type="PANTHER" id="PTHR16193">
    <property type="entry name" value="TETRATRICOPEPTIDE REPEAT PROTEIN 27"/>
    <property type="match status" value="1"/>
</dbReference>
<keyword evidence="2 3" id="KW-0802">TPR repeat</keyword>
<dbReference type="InParanoid" id="D8SM43"/>
<keyword evidence="5" id="KW-1185">Reference proteome</keyword>
<dbReference type="InterPro" id="IPR019734">
    <property type="entry name" value="TPR_rpt"/>
</dbReference>
<gene>
    <name evidence="4" type="ORF">SELMODRAFT_120341</name>
</gene>
<dbReference type="SMART" id="SM00028">
    <property type="entry name" value="TPR"/>
    <property type="match status" value="4"/>
</dbReference>
<feature type="repeat" description="TPR" evidence="3">
    <location>
        <begin position="545"/>
        <end position="578"/>
    </location>
</feature>
<feature type="repeat" description="TPR" evidence="3">
    <location>
        <begin position="626"/>
        <end position="659"/>
    </location>
</feature>
<dbReference type="PROSITE" id="PS50005">
    <property type="entry name" value="TPR"/>
    <property type="match status" value="3"/>
</dbReference>
<dbReference type="AlphaFoldDB" id="D8SM43"/>
<evidence type="ECO:0000256" key="1">
    <source>
        <dbReference type="ARBA" id="ARBA00022737"/>
    </source>
</evidence>
<evidence type="ECO:0000313" key="4">
    <source>
        <dbReference type="EMBL" id="EFJ14538.1"/>
    </source>
</evidence>
<dbReference type="PANTHER" id="PTHR16193:SF0">
    <property type="entry name" value="TETRATRICOPEPTIDE REPEAT PROTEIN 27"/>
    <property type="match status" value="1"/>
</dbReference>
<dbReference type="Proteomes" id="UP000001514">
    <property type="component" value="Unassembled WGS sequence"/>
</dbReference>
<dbReference type="InterPro" id="IPR011990">
    <property type="entry name" value="TPR-like_helical_dom_sf"/>
</dbReference>